<dbReference type="SUPFAM" id="SSF52058">
    <property type="entry name" value="L domain-like"/>
    <property type="match status" value="1"/>
</dbReference>
<dbReference type="PANTHER" id="PTHR46723:SF1">
    <property type="entry name" value="LEUCINE-RICH REPEAT AND IQ DOMAIN-CONTAINING PROTEIN 3"/>
    <property type="match status" value="1"/>
</dbReference>
<dbReference type="Ensembl" id="ENSSMRT00000030509.1">
    <property type="protein sequence ID" value="ENSSMRP00000026096.1"/>
    <property type="gene ID" value="ENSSMRG00000020147.1"/>
</dbReference>
<keyword evidence="2" id="KW-1185">Reference proteome</keyword>
<dbReference type="Gene3D" id="3.80.10.10">
    <property type="entry name" value="Ribonuclease Inhibitor"/>
    <property type="match status" value="1"/>
</dbReference>
<dbReference type="GO" id="GO:0003676">
    <property type="term" value="F:nucleic acid binding"/>
    <property type="evidence" value="ECO:0007669"/>
    <property type="project" value="InterPro"/>
</dbReference>
<evidence type="ECO:0008006" key="3">
    <source>
        <dbReference type="Google" id="ProtNLM"/>
    </source>
</evidence>
<evidence type="ECO:0000313" key="2">
    <source>
        <dbReference type="Proteomes" id="UP000694421"/>
    </source>
</evidence>
<dbReference type="PROSITE" id="PS51450">
    <property type="entry name" value="LRR"/>
    <property type="match status" value="2"/>
</dbReference>
<dbReference type="OMA" id="ALECCTH"/>
<dbReference type="Gene3D" id="3.30.420.10">
    <property type="entry name" value="Ribonuclease H-like superfamily/Ribonuclease H"/>
    <property type="match status" value="1"/>
</dbReference>
<dbReference type="InterPro" id="IPR032675">
    <property type="entry name" value="LRR_dom_sf"/>
</dbReference>
<proteinExistence type="predicted"/>
<dbReference type="InterPro" id="IPR052859">
    <property type="entry name" value="LRR-IQ_domain_protein"/>
</dbReference>
<evidence type="ECO:0000313" key="1">
    <source>
        <dbReference type="Ensembl" id="ENSSMRP00000026096.1"/>
    </source>
</evidence>
<dbReference type="PANTHER" id="PTHR46723">
    <property type="entry name" value="LEUCINE-RICH REPEAT AND IQ DOMAIN-CONTAINING PROTEIN 3"/>
    <property type="match status" value="1"/>
</dbReference>
<accession>A0A8D0E5L8</accession>
<reference evidence="1" key="1">
    <citation type="submission" date="2025-08" db="UniProtKB">
        <authorList>
            <consortium name="Ensembl"/>
        </authorList>
    </citation>
    <scope>IDENTIFICATION</scope>
</reference>
<organism evidence="1 2">
    <name type="scientific">Salvator merianae</name>
    <name type="common">Argentine black and white tegu</name>
    <name type="synonym">Tupinambis merianae</name>
    <dbReference type="NCBI Taxonomy" id="96440"/>
    <lineage>
        <taxon>Eukaryota</taxon>
        <taxon>Metazoa</taxon>
        <taxon>Chordata</taxon>
        <taxon>Craniata</taxon>
        <taxon>Vertebrata</taxon>
        <taxon>Euteleostomi</taxon>
        <taxon>Lepidosauria</taxon>
        <taxon>Squamata</taxon>
        <taxon>Bifurcata</taxon>
        <taxon>Unidentata</taxon>
        <taxon>Episquamata</taxon>
        <taxon>Laterata</taxon>
        <taxon>Teiioidea</taxon>
        <taxon>Teiidae</taxon>
        <taxon>Salvator</taxon>
    </lineage>
</organism>
<sequence length="288" mass="33641">MEEEYTKYLVSVSKKLLLEHGQTADQNGVKKLGDLVLVRLHAQFLKDLQDIQYCISLKICDLSSNFLMNIDALEYCTNLIKLDLHSNQVKELPGPMFWGNKTKLTLLYLHNNGLSALENVYSLSFCSNLIALTLFSTPLSLKVAYRHIVVNSIFSLKALDYYVISDEEIIEDWRLPEKYKPFTPCFFVDFYPLSKKETTFQEEMKMVREIISKINYVLSHHSPVLIIQKWIRGYLIRKILHTPLLTQKHKKRQLQCVQNHINKPQKFGDSVLWSDERKLELFGPIDQQ</sequence>
<dbReference type="PROSITE" id="PS50096">
    <property type="entry name" value="IQ"/>
    <property type="match status" value="1"/>
</dbReference>
<protein>
    <recommendedName>
        <fullName evidence="3">Leucine-rich repeat and IQ domain-containing protein 3</fullName>
    </recommendedName>
</protein>
<dbReference type="InterPro" id="IPR001611">
    <property type="entry name" value="Leu-rich_rpt"/>
</dbReference>
<dbReference type="Proteomes" id="UP000694421">
    <property type="component" value="Unplaced"/>
</dbReference>
<reference evidence="1" key="2">
    <citation type="submission" date="2025-09" db="UniProtKB">
        <authorList>
            <consortium name="Ensembl"/>
        </authorList>
    </citation>
    <scope>IDENTIFICATION</scope>
</reference>
<dbReference type="GeneTree" id="ENSGT00390000004404"/>
<dbReference type="AlphaFoldDB" id="A0A8D0E5L8"/>
<dbReference type="InterPro" id="IPR036397">
    <property type="entry name" value="RNaseH_sf"/>
</dbReference>
<name>A0A8D0E5L8_SALMN</name>